<sequence>MGSKDQFHGGESTGEKGTLEAPSELKTRYASEKDRGGIKNLLVLGSLKEPVSVVSKIDDTSADSKARLAKAYFHGIDGFEQDYLKAAELFRAVNNSTDSINNDIDNTVINFAATLFLPAAEQGSPEAMFVVARAYFAGEGGLREDKIAALHWYRCAANEHNLPAAQFFLGNLYSKAITVCDEPDYIAAAAWFEKAAVQGYSRAQFNLANAYHTGLGVPRDDVLAVHWFEKAAVQGLARAQFSLGNAYFLGIGGLKDHTLAIDWLGRAAEQGFVQAQYNLALIYYEGEVSTDSDKNTKSLLQDYSKAAQWFQRAAEQGHSNAQLHLGIMHHNGMGVSQDDNLATRYFYLSAAQENASAQYNLAAIYYNGLGISSPDFSQAIHWFEKAAINGHATAQYDLGLAYYNGAWAPLDIPRAIKLFQSAAAHPQQPHPRAACMLGLAYQTGKVTTAAAPAMALEWYLKAASLGDAQAHYHLGVVYAKGLLNVLKNNDVAIQWFKKAEQLGHSKAQELLLRNVGGSTAPPIPMQTKIITGQLPLESSTSS</sequence>
<accession>A0AAD5SVH4</accession>
<dbReference type="InterPro" id="IPR011990">
    <property type="entry name" value="TPR-like_helical_dom_sf"/>
</dbReference>
<dbReference type="EMBL" id="JADGJH010002061">
    <property type="protein sequence ID" value="KAJ3104371.1"/>
    <property type="molecule type" value="Genomic_DNA"/>
</dbReference>
<dbReference type="Pfam" id="PF08238">
    <property type="entry name" value="Sel1"/>
    <property type="match status" value="11"/>
</dbReference>
<dbReference type="PANTHER" id="PTHR43628">
    <property type="entry name" value="ACTIVATOR OF C KINASE PROTEIN 1-RELATED"/>
    <property type="match status" value="1"/>
</dbReference>
<dbReference type="InterPro" id="IPR052945">
    <property type="entry name" value="Mitotic_Regulator"/>
</dbReference>
<keyword evidence="3" id="KW-1185">Reference proteome</keyword>
<dbReference type="SMART" id="SM00671">
    <property type="entry name" value="SEL1"/>
    <property type="match status" value="11"/>
</dbReference>
<dbReference type="PANTHER" id="PTHR43628:SF1">
    <property type="entry name" value="CHITIN SYNTHASE REGULATORY FACTOR 2-RELATED"/>
    <property type="match status" value="1"/>
</dbReference>
<dbReference type="Proteomes" id="UP001211907">
    <property type="component" value="Unassembled WGS sequence"/>
</dbReference>
<proteinExistence type="predicted"/>
<evidence type="ECO:0000313" key="2">
    <source>
        <dbReference type="EMBL" id="KAJ3104371.1"/>
    </source>
</evidence>
<dbReference type="InterPro" id="IPR006597">
    <property type="entry name" value="Sel1-like"/>
</dbReference>
<name>A0AAD5SVH4_9FUNG</name>
<dbReference type="AlphaFoldDB" id="A0AAD5SVH4"/>
<evidence type="ECO:0000256" key="1">
    <source>
        <dbReference type="SAM" id="MobiDB-lite"/>
    </source>
</evidence>
<gene>
    <name evidence="2" type="primary">HRD3_2</name>
    <name evidence="2" type="ORF">HK100_004072</name>
</gene>
<comment type="caution">
    <text evidence="2">The sequence shown here is derived from an EMBL/GenBank/DDBJ whole genome shotgun (WGS) entry which is preliminary data.</text>
</comment>
<feature type="region of interest" description="Disordered" evidence="1">
    <location>
        <begin position="1"/>
        <end position="31"/>
    </location>
</feature>
<dbReference type="SUPFAM" id="SSF81901">
    <property type="entry name" value="HCP-like"/>
    <property type="match status" value="4"/>
</dbReference>
<dbReference type="Gene3D" id="1.25.40.10">
    <property type="entry name" value="Tetratricopeptide repeat domain"/>
    <property type="match status" value="4"/>
</dbReference>
<evidence type="ECO:0000313" key="3">
    <source>
        <dbReference type="Proteomes" id="UP001211907"/>
    </source>
</evidence>
<organism evidence="2 3">
    <name type="scientific">Physocladia obscura</name>
    <dbReference type="NCBI Taxonomy" id="109957"/>
    <lineage>
        <taxon>Eukaryota</taxon>
        <taxon>Fungi</taxon>
        <taxon>Fungi incertae sedis</taxon>
        <taxon>Chytridiomycota</taxon>
        <taxon>Chytridiomycota incertae sedis</taxon>
        <taxon>Chytridiomycetes</taxon>
        <taxon>Chytridiales</taxon>
        <taxon>Chytriomycetaceae</taxon>
        <taxon>Physocladia</taxon>
    </lineage>
</organism>
<reference evidence="2" key="1">
    <citation type="submission" date="2020-05" db="EMBL/GenBank/DDBJ databases">
        <title>Phylogenomic resolution of chytrid fungi.</title>
        <authorList>
            <person name="Stajich J.E."/>
            <person name="Amses K."/>
            <person name="Simmons R."/>
            <person name="Seto K."/>
            <person name="Myers J."/>
            <person name="Bonds A."/>
            <person name="Quandt C.A."/>
            <person name="Barry K."/>
            <person name="Liu P."/>
            <person name="Grigoriev I."/>
            <person name="Longcore J.E."/>
            <person name="James T.Y."/>
        </authorList>
    </citation>
    <scope>NUCLEOTIDE SEQUENCE</scope>
    <source>
        <strain evidence="2">JEL0513</strain>
    </source>
</reference>
<protein>
    <submittedName>
        <fullName evidence="2">ERAD-associated protein</fullName>
    </submittedName>
</protein>